<feature type="chain" id="PRO_5009523250" evidence="1">
    <location>
        <begin position="29"/>
        <end position="269"/>
    </location>
</feature>
<reference evidence="2 3" key="1">
    <citation type="journal article" date="2016" name="Nat. Commun.">
        <title>Thousands of microbial genomes shed light on interconnected biogeochemical processes in an aquifer system.</title>
        <authorList>
            <person name="Anantharaman K."/>
            <person name="Brown C.T."/>
            <person name="Hug L.A."/>
            <person name="Sharon I."/>
            <person name="Castelle C.J."/>
            <person name="Probst A.J."/>
            <person name="Thomas B.C."/>
            <person name="Singh A."/>
            <person name="Wilkins M.J."/>
            <person name="Karaoz U."/>
            <person name="Brodie E.L."/>
            <person name="Williams K.H."/>
            <person name="Hubbard S.S."/>
            <person name="Banfield J.F."/>
        </authorList>
    </citation>
    <scope>NUCLEOTIDE SEQUENCE [LARGE SCALE GENOMIC DNA]</scope>
    <source>
        <strain evidence="3">RIFCSPLOWO2_12_FULL_64_10</strain>
    </source>
</reference>
<feature type="signal peptide" evidence="1">
    <location>
        <begin position="1"/>
        <end position="28"/>
    </location>
</feature>
<accession>A0A1F6C7N3</accession>
<sequence length="269" mass="27948">MPDRLLSFARLSVSAVALVLPLSCTTLSSPIVSAGSKSVAEQLERTLEGKGVSTLDAQTTNGGIALTGPMQDGVVVRIRKEVRAPSEQEAQDFARSVQVFAERNGDGVRVYSVYPRPPGDVQVSVAYDIQCPDNVAVKLTTVNGAIRVQGVSGAVDAKTVNGNIDALMEALSGEGLFSAVNGSLDVQVRGGMAPVTATTLNGSVRVTLPAHFSGQLDAQTLNGRASSDFPIRVPAGNPQNRLAGPVGEGGATTVRLRATNGDVSLKRWP</sequence>
<proteinExistence type="predicted"/>
<evidence type="ECO:0000313" key="3">
    <source>
        <dbReference type="Proteomes" id="UP000178606"/>
    </source>
</evidence>
<gene>
    <name evidence="2" type="ORF">A3F84_03030</name>
</gene>
<dbReference type="Proteomes" id="UP000178606">
    <property type="component" value="Unassembled WGS sequence"/>
</dbReference>
<dbReference type="AlphaFoldDB" id="A0A1F6C7N3"/>
<name>A0A1F6C7N3_HANXR</name>
<comment type="caution">
    <text evidence="2">The sequence shown here is derived from an EMBL/GenBank/DDBJ whole genome shotgun (WGS) entry which is preliminary data.</text>
</comment>
<evidence type="ECO:0000256" key="1">
    <source>
        <dbReference type="SAM" id="SignalP"/>
    </source>
</evidence>
<protein>
    <submittedName>
        <fullName evidence="2">Uncharacterized protein</fullName>
    </submittedName>
</protein>
<dbReference type="EMBL" id="MFKF01000388">
    <property type="protein sequence ID" value="OGG45081.1"/>
    <property type="molecule type" value="Genomic_DNA"/>
</dbReference>
<evidence type="ECO:0000313" key="2">
    <source>
        <dbReference type="EMBL" id="OGG45081.1"/>
    </source>
</evidence>
<organism evidence="2 3">
    <name type="scientific">Handelsmanbacteria sp. (strain RIFCSPLOWO2_12_FULL_64_10)</name>
    <dbReference type="NCBI Taxonomy" id="1817868"/>
    <lineage>
        <taxon>Bacteria</taxon>
        <taxon>Candidatus Handelsmaniibacteriota</taxon>
    </lineage>
</organism>
<keyword evidence="1" id="KW-0732">Signal</keyword>